<reference evidence="3" key="1">
    <citation type="submission" date="2021-04" db="EMBL/GenBank/DDBJ databases">
        <authorList>
            <consortium name="Wellcome Sanger Institute Data Sharing"/>
        </authorList>
    </citation>
    <scope>NUCLEOTIDE SEQUENCE [LARGE SCALE GENOMIC DNA]</scope>
</reference>
<reference evidence="3" key="2">
    <citation type="submission" date="2025-08" db="UniProtKB">
        <authorList>
            <consortium name="Ensembl"/>
        </authorList>
    </citation>
    <scope>IDENTIFICATION</scope>
</reference>
<dbReference type="AlphaFoldDB" id="A0A671U384"/>
<dbReference type="OMA" id="FEFHAIV"/>
<dbReference type="Pfam" id="PF00078">
    <property type="entry name" value="RVT_1"/>
    <property type="match status" value="1"/>
</dbReference>
<proteinExistence type="predicted"/>
<sequence length="929" mass="105468">MALFNVRSLLNRTFLMNDVILDNKLDCLLLTETWLGTDAPGVLTEASPPNFNFLFSTREGRRGGGTASITHDSLTSNGVFFNSYMSFEHHAFTFSSPPILCINVYRPPHHSTSFISEFSDLLSIIHTSYSRILITGDFNIHIDVTSDPLSREFLNLLNCLDFKQHVMQPTHNRGHTLDLVITHGLSIGVSSVADLAVSDHYCVFFNITSFNQGEAPVRTVRRRYITSEVAANFMGILQSTPAEILPAPCNFIVDNFNSRLKSTLDSVAPLLTKTIKRKPTHPWRKNNEINELKRKCRSAERRWRKNKLTVHYEILRQQLKSYNNAVRKARISHFSQLITNHKNNPRLLFSTFNILTASNANKVFKTPTDDLCENFADHFRTKIKDIRSCLLSHQVLSVNASELLSLPEETLESFALVDARTLGRVFSQVNPTTCPLDPIPTSLLKSFYGFFEEQFLNIMNCSLQMGVFPTAFKMAVVKPLLKKSNLDPNVFDNYRPVSNLPFLSKILEKLVFNQVNDFLNRNNILEKHQSGFRRNHSTETALLKILNDIRWNLDNKKLTVLVLLDLSAAFDTVDHHILLNRLSHLVGLSGTVLNWFCSYLTDRCFYVSMDTCSSGTHEIGCGVPQGSILGPLLFNLYMLPLGDVIRRHGISFHSYADDTQLYIAVSPDETDQIDALLNCIVDIKSWMAVNFLQLNQDKTEVLVIGPEGQREKLFPKLQHFKPTQSVKNLGVIFDSELNFIPHIRNMTKIGFYHLKNIARVRPFLSQASTEVLMHAFISCRLDYCNALLSGLPKKSTLNLQLLQNSAARVLTRTRGREHITPVLESLHWLPVRFRIDFKVLLLVFKCLNGIASSYLSDLLLPYQPSRTLRSSGSGLLSLPKPRTKTHGEAAFSHYGPRLWNSLPENLRSAETVDIFKGRLKTHLFNQAFN</sequence>
<dbReference type="Ensembl" id="ENSSAUT00010008667.1">
    <property type="protein sequence ID" value="ENSSAUP00010008111.1"/>
    <property type="gene ID" value="ENSSAUG00010004012.1"/>
</dbReference>
<dbReference type="CDD" id="cd01650">
    <property type="entry name" value="RT_nLTR_like"/>
    <property type="match status" value="1"/>
</dbReference>
<evidence type="ECO:0000256" key="1">
    <source>
        <dbReference type="SAM" id="Coils"/>
    </source>
</evidence>
<dbReference type="GO" id="GO:0003824">
    <property type="term" value="F:catalytic activity"/>
    <property type="evidence" value="ECO:0007669"/>
    <property type="project" value="InterPro"/>
</dbReference>
<dbReference type="PANTHER" id="PTHR33332">
    <property type="entry name" value="REVERSE TRANSCRIPTASE DOMAIN-CONTAINING PROTEIN"/>
    <property type="match status" value="1"/>
</dbReference>
<protein>
    <recommendedName>
        <fullName evidence="2">Reverse transcriptase domain-containing protein</fullName>
    </recommendedName>
</protein>
<reference evidence="3" key="3">
    <citation type="submission" date="2025-09" db="UniProtKB">
        <authorList>
            <consortium name="Ensembl"/>
        </authorList>
    </citation>
    <scope>IDENTIFICATION</scope>
</reference>
<dbReference type="Pfam" id="PF03372">
    <property type="entry name" value="Exo_endo_phos"/>
    <property type="match status" value="1"/>
</dbReference>
<accession>A0A671U384</accession>
<evidence type="ECO:0000313" key="3">
    <source>
        <dbReference type="Ensembl" id="ENSSAUP00010008111.1"/>
    </source>
</evidence>
<dbReference type="PROSITE" id="PS50878">
    <property type="entry name" value="RT_POL"/>
    <property type="match status" value="1"/>
</dbReference>
<dbReference type="InterPro" id="IPR005135">
    <property type="entry name" value="Endo/exonuclease/phosphatase"/>
</dbReference>
<dbReference type="SUPFAM" id="SSF56219">
    <property type="entry name" value="DNase I-like"/>
    <property type="match status" value="1"/>
</dbReference>
<keyword evidence="1" id="KW-0175">Coiled coil</keyword>
<dbReference type="GeneTree" id="ENSGT01150000286986"/>
<feature type="coiled-coil region" evidence="1">
    <location>
        <begin position="305"/>
        <end position="332"/>
    </location>
</feature>
<dbReference type="Proteomes" id="UP000472265">
    <property type="component" value="Chromosome 13"/>
</dbReference>
<dbReference type="InterPro" id="IPR036691">
    <property type="entry name" value="Endo/exonu/phosph_ase_sf"/>
</dbReference>
<dbReference type="InParanoid" id="A0A671U384"/>
<dbReference type="Gene3D" id="3.60.10.10">
    <property type="entry name" value="Endonuclease/exonuclease/phosphatase"/>
    <property type="match status" value="1"/>
</dbReference>
<feature type="domain" description="Reverse transcriptase" evidence="2">
    <location>
        <begin position="461"/>
        <end position="733"/>
    </location>
</feature>
<evidence type="ECO:0000259" key="2">
    <source>
        <dbReference type="PROSITE" id="PS50878"/>
    </source>
</evidence>
<keyword evidence="4" id="KW-1185">Reference proteome</keyword>
<dbReference type="InterPro" id="IPR000477">
    <property type="entry name" value="RT_dom"/>
</dbReference>
<dbReference type="InterPro" id="IPR043502">
    <property type="entry name" value="DNA/RNA_pol_sf"/>
</dbReference>
<name>A0A671U384_SPAAU</name>
<evidence type="ECO:0000313" key="4">
    <source>
        <dbReference type="Proteomes" id="UP000472265"/>
    </source>
</evidence>
<organism evidence="3 4">
    <name type="scientific">Sparus aurata</name>
    <name type="common">Gilthead sea bream</name>
    <dbReference type="NCBI Taxonomy" id="8175"/>
    <lineage>
        <taxon>Eukaryota</taxon>
        <taxon>Metazoa</taxon>
        <taxon>Chordata</taxon>
        <taxon>Craniata</taxon>
        <taxon>Vertebrata</taxon>
        <taxon>Euteleostomi</taxon>
        <taxon>Actinopterygii</taxon>
        <taxon>Neopterygii</taxon>
        <taxon>Teleostei</taxon>
        <taxon>Neoteleostei</taxon>
        <taxon>Acanthomorphata</taxon>
        <taxon>Eupercaria</taxon>
        <taxon>Spariformes</taxon>
        <taxon>Sparidae</taxon>
        <taxon>Sparus</taxon>
    </lineage>
</organism>
<dbReference type="SUPFAM" id="SSF56672">
    <property type="entry name" value="DNA/RNA polymerases"/>
    <property type="match status" value="1"/>
</dbReference>